<keyword evidence="4 8" id="KW-0489">Methyltransferase</keyword>
<keyword evidence="5 8" id="KW-0808">Transferase</keyword>
<evidence type="ECO:0000313" key="9">
    <source>
        <dbReference type="Proteomes" id="UP001225316"/>
    </source>
</evidence>
<dbReference type="RefSeq" id="WP_308951481.1">
    <property type="nucleotide sequence ID" value="NZ_JARXHW010000041.1"/>
</dbReference>
<keyword evidence="9" id="KW-1185">Reference proteome</keyword>
<reference evidence="8 9" key="1">
    <citation type="submission" date="2023-04" db="EMBL/GenBank/DDBJ databases">
        <title>A novel bacteria isolated from coastal sediment.</title>
        <authorList>
            <person name="Liu X.-J."/>
            <person name="Du Z.-J."/>
        </authorList>
    </citation>
    <scope>NUCLEOTIDE SEQUENCE [LARGE SCALE GENOMIC DNA]</scope>
    <source>
        <strain evidence="8 9">SDUM461003</strain>
    </source>
</reference>
<comment type="caution">
    <text evidence="8">The sequence shown here is derived from an EMBL/GenBank/DDBJ whole genome shotgun (WGS) entry which is preliminary data.</text>
</comment>
<dbReference type="Pfam" id="PF02390">
    <property type="entry name" value="Methyltransf_4"/>
    <property type="match status" value="1"/>
</dbReference>
<dbReference type="PANTHER" id="PTHR23417">
    <property type="entry name" value="3-DEOXY-D-MANNO-OCTULOSONIC-ACID TRANSFERASE/TRNA GUANINE-N 7 - -METHYLTRANSFERASE"/>
    <property type="match status" value="1"/>
</dbReference>
<dbReference type="EC" id="2.1.1.33" evidence="3"/>
<dbReference type="EMBL" id="JARXHW010000041">
    <property type="protein sequence ID" value="MDQ8208795.1"/>
    <property type="molecule type" value="Genomic_DNA"/>
</dbReference>
<dbReference type="PROSITE" id="PS51625">
    <property type="entry name" value="SAM_MT_TRMB"/>
    <property type="match status" value="1"/>
</dbReference>
<dbReference type="Gene3D" id="3.40.50.150">
    <property type="entry name" value="Vaccinia Virus protein VP39"/>
    <property type="match status" value="1"/>
</dbReference>
<accession>A0ABU1AXD2</accession>
<dbReference type="InterPro" id="IPR029063">
    <property type="entry name" value="SAM-dependent_MTases_sf"/>
</dbReference>
<comment type="catalytic activity">
    <reaction evidence="1">
        <text>guanosine(46) in tRNA + S-adenosyl-L-methionine = N(7)-methylguanosine(46) in tRNA + S-adenosyl-L-homocysteine</text>
        <dbReference type="Rhea" id="RHEA:42708"/>
        <dbReference type="Rhea" id="RHEA-COMP:10188"/>
        <dbReference type="Rhea" id="RHEA-COMP:10189"/>
        <dbReference type="ChEBI" id="CHEBI:57856"/>
        <dbReference type="ChEBI" id="CHEBI:59789"/>
        <dbReference type="ChEBI" id="CHEBI:74269"/>
        <dbReference type="ChEBI" id="CHEBI:74480"/>
        <dbReference type="EC" id="2.1.1.33"/>
    </reaction>
</comment>
<evidence type="ECO:0000256" key="2">
    <source>
        <dbReference type="ARBA" id="ARBA00003015"/>
    </source>
</evidence>
<sequence length="199" mass="23077">MTEITEAHARELEKQAARKAELAEICRADLAGCDRILFEAGCGHGHWLSDYAEANPDEVCVGIDLISWRIRKGNDKKAKRGIENLHFYKAELGEFLEVLPRSVRFERTVLLFPDPWPKAKHHRRRMVQAAFLDEVARRTDVGGEFCFRSDDRPYFDWAVEHLEAHPDWEIDASAPWPYESETYFQSLMDSYHSVVAKRV</sequence>
<dbReference type="Proteomes" id="UP001225316">
    <property type="component" value="Unassembled WGS sequence"/>
</dbReference>
<keyword evidence="7" id="KW-0819">tRNA processing</keyword>
<evidence type="ECO:0000256" key="4">
    <source>
        <dbReference type="ARBA" id="ARBA00022603"/>
    </source>
</evidence>
<gene>
    <name evidence="8" type="primary">trmB</name>
    <name evidence="8" type="ORF">QEH52_14810</name>
</gene>
<dbReference type="GO" id="GO:0008176">
    <property type="term" value="F:tRNA (guanine(46)-N7)-methyltransferase activity"/>
    <property type="evidence" value="ECO:0007669"/>
    <property type="project" value="UniProtKB-EC"/>
</dbReference>
<dbReference type="SUPFAM" id="SSF53335">
    <property type="entry name" value="S-adenosyl-L-methionine-dependent methyltransferases"/>
    <property type="match status" value="1"/>
</dbReference>
<protein>
    <recommendedName>
        <fullName evidence="3">tRNA (guanine(46)-N(7))-methyltransferase</fullName>
        <ecNumber evidence="3">2.1.1.33</ecNumber>
    </recommendedName>
</protein>
<keyword evidence="6" id="KW-0949">S-adenosyl-L-methionine</keyword>
<proteinExistence type="predicted"/>
<evidence type="ECO:0000256" key="3">
    <source>
        <dbReference type="ARBA" id="ARBA00011977"/>
    </source>
</evidence>
<evidence type="ECO:0000256" key="1">
    <source>
        <dbReference type="ARBA" id="ARBA00000142"/>
    </source>
</evidence>
<dbReference type="CDD" id="cd02440">
    <property type="entry name" value="AdoMet_MTases"/>
    <property type="match status" value="1"/>
</dbReference>
<dbReference type="NCBIfam" id="TIGR00091">
    <property type="entry name" value="tRNA (guanosine(46)-N7)-methyltransferase TrmB"/>
    <property type="match status" value="1"/>
</dbReference>
<comment type="function">
    <text evidence="2">Catalyzes the formation of N(7)-methylguanine at position 46 (m7G46) in tRNA.</text>
</comment>
<dbReference type="PANTHER" id="PTHR23417:SF14">
    <property type="entry name" value="PENTACOTRIPEPTIDE-REPEAT REGION OF PRORP DOMAIN-CONTAINING PROTEIN"/>
    <property type="match status" value="1"/>
</dbReference>
<organism evidence="8 9">
    <name type="scientific">Thalassobacterium maritimum</name>
    <dbReference type="NCBI Taxonomy" id="3041265"/>
    <lineage>
        <taxon>Bacteria</taxon>
        <taxon>Pseudomonadati</taxon>
        <taxon>Verrucomicrobiota</taxon>
        <taxon>Opitutia</taxon>
        <taxon>Puniceicoccales</taxon>
        <taxon>Coraliomargaritaceae</taxon>
        <taxon>Thalassobacterium</taxon>
    </lineage>
</organism>
<name>A0ABU1AXD2_9BACT</name>
<evidence type="ECO:0000313" key="8">
    <source>
        <dbReference type="EMBL" id="MDQ8208795.1"/>
    </source>
</evidence>
<evidence type="ECO:0000256" key="6">
    <source>
        <dbReference type="ARBA" id="ARBA00022691"/>
    </source>
</evidence>
<evidence type="ECO:0000256" key="7">
    <source>
        <dbReference type="ARBA" id="ARBA00022694"/>
    </source>
</evidence>
<evidence type="ECO:0000256" key="5">
    <source>
        <dbReference type="ARBA" id="ARBA00022679"/>
    </source>
</evidence>
<dbReference type="InterPro" id="IPR003358">
    <property type="entry name" value="tRNA_(Gua-N-7)_MeTrfase_Trmb"/>
</dbReference>